<feature type="site" description="Transition state stabilizer" evidence="6">
    <location>
        <position position="187"/>
    </location>
</feature>
<dbReference type="GO" id="GO:0006085">
    <property type="term" value="P:acetyl-CoA biosynthetic process"/>
    <property type="evidence" value="ECO:0007669"/>
    <property type="project" value="UniProtKB-UniRule"/>
</dbReference>
<dbReference type="EMBL" id="QMIE01000006">
    <property type="protein sequence ID" value="TVM17683.1"/>
    <property type="molecule type" value="Genomic_DNA"/>
</dbReference>
<keyword evidence="5 6" id="KW-0067">ATP-binding</keyword>
<dbReference type="HAMAP" id="MF_00020">
    <property type="entry name" value="Acetate_kinase"/>
    <property type="match status" value="1"/>
</dbReference>
<dbReference type="AlphaFoldDB" id="A0A7M3MG01"/>
<sequence length="404" mass="43878">MKILVLNSGSSSIKFKLYEMGSAEEGKVLASGLAERIGEATSTLKYKRHEPNGQETARSWNDPLPDHDTGLKMIIEALADPEAGVVASTDEIAAAGHRVVHGGEAFSAPTVVNDDVVAAIKQHIPLAPLHNPANLDGIRVARQLMPKASQVAVFDTAFHQTMPPEAYMYAMPYELYKEQGVRKYGFHGTSHKYVARQTARLAGVPYDQANLITAHLGNGASMAAIKNGRCIDTSLGMTPLAGLIMGTRTGDFDPAILFYLNRQTGMTLDEMDELVNKKSGLKGICGHNDLRDVHKEAEAGNERAKLALSMLAYRNKKFFGSYFAALGRLDAIAFTAGVGENDDWVRAASLADMDHLGIVVDPKRNEGRFSEPTLISADSSAVQVWVVPTDEEYEIARETFEVLS</sequence>
<keyword evidence="6" id="KW-0479">Metal-binding</keyword>
<dbReference type="InterPro" id="IPR043129">
    <property type="entry name" value="ATPase_NBD"/>
</dbReference>
<dbReference type="PANTHER" id="PTHR21060:SF15">
    <property type="entry name" value="ACETATE KINASE-RELATED"/>
    <property type="match status" value="1"/>
</dbReference>
<dbReference type="GO" id="GO:0000287">
    <property type="term" value="F:magnesium ion binding"/>
    <property type="evidence" value="ECO:0007669"/>
    <property type="project" value="UniProtKB-UniRule"/>
</dbReference>
<feature type="binding site" evidence="6">
    <location>
        <begin position="289"/>
        <end position="291"/>
    </location>
    <ligand>
        <name>ATP</name>
        <dbReference type="ChEBI" id="CHEBI:30616"/>
    </ligand>
</feature>
<comment type="subunit">
    <text evidence="6">Homodimer.</text>
</comment>
<evidence type="ECO:0000256" key="4">
    <source>
        <dbReference type="ARBA" id="ARBA00022777"/>
    </source>
</evidence>
<feature type="binding site" evidence="6">
    <location>
        <position position="7"/>
    </location>
    <ligand>
        <name>Mg(2+)</name>
        <dbReference type="ChEBI" id="CHEBI:18420"/>
    </ligand>
</feature>
<keyword evidence="6" id="KW-0963">Cytoplasm</keyword>
<dbReference type="InterPro" id="IPR004372">
    <property type="entry name" value="Ac/propionate_kinase"/>
</dbReference>
<evidence type="ECO:0000256" key="3">
    <source>
        <dbReference type="ARBA" id="ARBA00022741"/>
    </source>
</evidence>
<keyword evidence="4 6" id="KW-0418">Kinase</keyword>
<dbReference type="PROSITE" id="PS01076">
    <property type="entry name" value="ACETATE_KINASE_2"/>
    <property type="match status" value="1"/>
</dbReference>
<reference evidence="8 9" key="1">
    <citation type="submission" date="2018-06" db="EMBL/GenBank/DDBJ databases">
        <title>Complete genome of Desulfovibrio indonesiensis P37SLT.</title>
        <authorList>
            <person name="Crispim J.S."/>
            <person name="Vidigal P.M.P."/>
            <person name="Silva L.C.F."/>
            <person name="Laguardia C.N."/>
            <person name="Araujo L.C."/>
            <person name="Dias R.S."/>
            <person name="Sousa M.P."/>
            <person name="Paula S.O."/>
            <person name="Silva C."/>
        </authorList>
    </citation>
    <scope>NUCLEOTIDE SEQUENCE [LARGE SCALE GENOMIC DNA]</scope>
    <source>
        <strain evidence="8 9">P37SLT</strain>
    </source>
</reference>
<comment type="similarity">
    <text evidence="1 6 7">Belongs to the acetokinase family.</text>
</comment>
<accession>A0A7M3MG01</accession>
<dbReference type="RefSeq" id="WP_144302800.1">
    <property type="nucleotide sequence ID" value="NZ_QMIE01000006.1"/>
</dbReference>
<comment type="cofactor">
    <cofactor evidence="6">
        <name>Mg(2+)</name>
        <dbReference type="ChEBI" id="CHEBI:18420"/>
    </cofactor>
    <cofactor evidence="6">
        <name>Mn(2+)</name>
        <dbReference type="ChEBI" id="CHEBI:29035"/>
    </cofactor>
    <text evidence="6">Mg(2+). Can also accept Mn(2+).</text>
</comment>
<dbReference type="GO" id="GO:0006083">
    <property type="term" value="P:acetate metabolic process"/>
    <property type="evidence" value="ECO:0007669"/>
    <property type="project" value="TreeGrafter"/>
</dbReference>
<keyword evidence="2 6" id="KW-0808">Transferase</keyword>
<dbReference type="InterPro" id="IPR000890">
    <property type="entry name" value="Aliphatic_acid_kin_short-chain"/>
</dbReference>
<comment type="pathway">
    <text evidence="6">Metabolic intermediate biosynthesis; acetyl-CoA biosynthesis; acetyl-CoA from acetate: step 1/2.</text>
</comment>
<keyword evidence="6" id="KW-0460">Magnesium</keyword>
<gene>
    <name evidence="6" type="primary">ackA</name>
    <name evidence="8" type="ORF">DPQ33_08570</name>
</gene>
<proteinExistence type="inferred from homology"/>
<dbReference type="SUPFAM" id="SSF53067">
    <property type="entry name" value="Actin-like ATPase domain"/>
    <property type="match status" value="2"/>
</dbReference>
<feature type="site" description="Transition state stabilizer" evidence="6">
    <location>
        <position position="248"/>
    </location>
</feature>
<evidence type="ECO:0000256" key="7">
    <source>
        <dbReference type="RuleBase" id="RU003835"/>
    </source>
</evidence>
<organism evidence="8 9">
    <name type="scientific">Oceanidesulfovibrio indonesiensis</name>
    <dbReference type="NCBI Taxonomy" id="54767"/>
    <lineage>
        <taxon>Bacteria</taxon>
        <taxon>Pseudomonadati</taxon>
        <taxon>Thermodesulfobacteriota</taxon>
        <taxon>Desulfovibrionia</taxon>
        <taxon>Desulfovibrionales</taxon>
        <taxon>Desulfovibrionaceae</taxon>
        <taxon>Oceanidesulfovibrio</taxon>
    </lineage>
</organism>
<keyword evidence="9" id="KW-1185">Reference proteome</keyword>
<comment type="function">
    <text evidence="6">Catalyzes the formation of acetyl phosphate from acetate and ATP. Can also catalyze the reverse reaction.</text>
</comment>
<evidence type="ECO:0000313" key="8">
    <source>
        <dbReference type="EMBL" id="TVM17683.1"/>
    </source>
</evidence>
<feature type="active site" description="Proton donor/acceptor" evidence="6">
    <location>
        <position position="155"/>
    </location>
</feature>
<dbReference type="UniPathway" id="UPA00340">
    <property type="reaction ID" value="UER00458"/>
</dbReference>
<dbReference type="OrthoDB" id="9802453at2"/>
<feature type="binding site" evidence="6">
    <location>
        <position position="391"/>
    </location>
    <ligand>
        <name>Mg(2+)</name>
        <dbReference type="ChEBI" id="CHEBI:18420"/>
    </ligand>
</feature>
<comment type="caution">
    <text evidence="8">The sequence shown here is derived from an EMBL/GenBank/DDBJ whole genome shotgun (WGS) entry which is preliminary data.</text>
</comment>
<feature type="binding site" evidence="6">
    <location>
        <begin position="337"/>
        <end position="341"/>
    </location>
    <ligand>
        <name>ATP</name>
        <dbReference type="ChEBI" id="CHEBI:30616"/>
    </ligand>
</feature>
<evidence type="ECO:0000256" key="5">
    <source>
        <dbReference type="ARBA" id="ARBA00022840"/>
    </source>
</evidence>
<comment type="subcellular location">
    <subcellularLocation>
        <location evidence="6">Cytoplasm</location>
    </subcellularLocation>
</comment>
<dbReference type="EC" id="2.7.2.1" evidence="6"/>
<name>A0A7M3MG01_9BACT</name>
<evidence type="ECO:0000256" key="1">
    <source>
        <dbReference type="ARBA" id="ARBA00008748"/>
    </source>
</evidence>
<protein>
    <recommendedName>
        <fullName evidence="6">Acetate kinase</fullName>
        <ecNumber evidence="6">2.7.2.1</ecNumber>
    </recommendedName>
    <alternativeName>
        <fullName evidence="6">Acetokinase</fullName>
    </alternativeName>
</protein>
<dbReference type="GO" id="GO:0005524">
    <property type="term" value="F:ATP binding"/>
    <property type="evidence" value="ECO:0007669"/>
    <property type="project" value="UniProtKB-KW"/>
</dbReference>
<dbReference type="NCBIfam" id="TIGR00016">
    <property type="entry name" value="ackA"/>
    <property type="match status" value="1"/>
</dbReference>
<dbReference type="Gene3D" id="3.30.420.40">
    <property type="match status" value="2"/>
</dbReference>
<keyword evidence="3 6" id="KW-0547">Nucleotide-binding</keyword>
<dbReference type="GO" id="GO:0008776">
    <property type="term" value="F:acetate kinase activity"/>
    <property type="evidence" value="ECO:0007669"/>
    <property type="project" value="UniProtKB-UniRule"/>
</dbReference>
<comment type="catalytic activity">
    <reaction evidence="6">
        <text>acetate + ATP = acetyl phosphate + ADP</text>
        <dbReference type="Rhea" id="RHEA:11352"/>
        <dbReference type="ChEBI" id="CHEBI:22191"/>
        <dbReference type="ChEBI" id="CHEBI:30089"/>
        <dbReference type="ChEBI" id="CHEBI:30616"/>
        <dbReference type="ChEBI" id="CHEBI:456216"/>
        <dbReference type="EC" id="2.7.2.1"/>
    </reaction>
</comment>
<dbReference type="Proteomes" id="UP000448292">
    <property type="component" value="Unassembled WGS sequence"/>
</dbReference>
<dbReference type="PROSITE" id="PS01075">
    <property type="entry name" value="ACETATE_KINASE_1"/>
    <property type="match status" value="1"/>
</dbReference>
<dbReference type="PANTHER" id="PTHR21060">
    <property type="entry name" value="ACETATE KINASE"/>
    <property type="match status" value="1"/>
</dbReference>
<dbReference type="GO" id="GO:0005737">
    <property type="term" value="C:cytoplasm"/>
    <property type="evidence" value="ECO:0007669"/>
    <property type="project" value="UniProtKB-SubCell"/>
</dbReference>
<feature type="binding site" evidence="6">
    <location>
        <position position="14"/>
    </location>
    <ligand>
        <name>ATP</name>
        <dbReference type="ChEBI" id="CHEBI:30616"/>
    </ligand>
</feature>
<dbReference type="Pfam" id="PF00871">
    <property type="entry name" value="Acetate_kinase"/>
    <property type="match status" value="1"/>
</dbReference>
<evidence type="ECO:0000256" key="2">
    <source>
        <dbReference type="ARBA" id="ARBA00022679"/>
    </source>
</evidence>
<dbReference type="PRINTS" id="PR00471">
    <property type="entry name" value="ACETATEKNASE"/>
</dbReference>
<feature type="binding site" evidence="6">
    <location>
        <position position="98"/>
    </location>
    <ligand>
        <name>substrate</name>
    </ligand>
</feature>
<dbReference type="CDD" id="cd24010">
    <property type="entry name" value="ASKHA_NBD_AcK_PK"/>
    <property type="match status" value="1"/>
</dbReference>
<feature type="binding site" evidence="6">
    <location>
        <begin position="215"/>
        <end position="219"/>
    </location>
    <ligand>
        <name>ATP</name>
        <dbReference type="ChEBI" id="CHEBI:30616"/>
    </ligand>
</feature>
<evidence type="ECO:0000256" key="6">
    <source>
        <dbReference type="HAMAP-Rule" id="MF_00020"/>
    </source>
</evidence>
<dbReference type="PIRSF" id="PIRSF000722">
    <property type="entry name" value="Acetate_prop_kin"/>
    <property type="match status" value="1"/>
</dbReference>
<evidence type="ECO:0000313" key="9">
    <source>
        <dbReference type="Proteomes" id="UP000448292"/>
    </source>
</evidence>
<dbReference type="InterPro" id="IPR023865">
    <property type="entry name" value="Aliphatic_acid_kinase_CS"/>
</dbReference>